<keyword evidence="2" id="KW-1185">Reference proteome</keyword>
<proteinExistence type="predicted"/>
<protein>
    <submittedName>
        <fullName evidence="1">Uncharacterized protein</fullName>
    </submittedName>
</protein>
<dbReference type="EMBL" id="JAQNDM010000002">
    <property type="protein sequence ID" value="MDC0710297.1"/>
    <property type="molecule type" value="Genomic_DNA"/>
</dbReference>
<dbReference type="RefSeq" id="WP_272139629.1">
    <property type="nucleotide sequence ID" value="NZ_JAQNDM010000002.1"/>
</dbReference>
<sequence length="69" mass="7338">MSRIGTKGCGRAGPVAARQGFFDLNQLGKSMPHALTTYRNFWLSNGPHQPTGLGLFTAADWAAFPGGCQ</sequence>
<evidence type="ECO:0000313" key="2">
    <source>
        <dbReference type="Proteomes" id="UP001221838"/>
    </source>
</evidence>
<name>A0ABT5DD93_9BACT</name>
<organism evidence="1 2">
    <name type="scientific">Stigmatella ashevillensis</name>
    <dbReference type="NCBI Taxonomy" id="2995309"/>
    <lineage>
        <taxon>Bacteria</taxon>
        <taxon>Pseudomonadati</taxon>
        <taxon>Myxococcota</taxon>
        <taxon>Myxococcia</taxon>
        <taxon>Myxococcales</taxon>
        <taxon>Cystobacterineae</taxon>
        <taxon>Archangiaceae</taxon>
        <taxon>Stigmatella</taxon>
    </lineage>
</organism>
<accession>A0ABT5DD93</accession>
<evidence type="ECO:0000313" key="1">
    <source>
        <dbReference type="EMBL" id="MDC0710297.1"/>
    </source>
</evidence>
<reference evidence="1 2" key="1">
    <citation type="submission" date="2022-11" db="EMBL/GenBank/DDBJ databases">
        <title>Minimal conservation of predation-associated metabolite biosynthetic gene clusters underscores biosynthetic potential of Myxococcota including descriptions for ten novel species: Archangium lansinium sp. nov., Myxococcus landrumus sp. nov., Nannocystis bai.</title>
        <authorList>
            <person name="Ahearne A."/>
            <person name="Stevens C."/>
            <person name="Dowd S."/>
        </authorList>
    </citation>
    <scope>NUCLEOTIDE SEQUENCE [LARGE SCALE GENOMIC DNA]</scope>
    <source>
        <strain evidence="1 2">NCWAL01</strain>
    </source>
</reference>
<gene>
    <name evidence="1" type="ORF">POL68_17610</name>
</gene>
<comment type="caution">
    <text evidence="1">The sequence shown here is derived from an EMBL/GenBank/DDBJ whole genome shotgun (WGS) entry which is preliminary data.</text>
</comment>
<dbReference type="Proteomes" id="UP001221838">
    <property type="component" value="Unassembled WGS sequence"/>
</dbReference>